<sequence length="207" mass="22234">MEKVCENWPEKAFISGLVDAKYWTDFEANATAAAAQVYKVADYAAGEAKLKEVLKEYAPKEIIAVGGDENPALKGIYSRLSEDGTKVYTEKFDIAEHAPSADVGISTAEFGVGESGSLVVDNYSYEARVTSMLPFVNVVFVNANYMVENITSACQIIGKVFQKGYCGFVTGPSRTADIERVLSLGVHGPNKLIIIAVENEGGLSNGT</sequence>
<name>A0A1M6EN12_9FIRM</name>
<feature type="domain" description="LUD" evidence="1">
    <location>
        <begin position="26"/>
        <end position="197"/>
    </location>
</feature>
<dbReference type="PANTHER" id="PTHR43682">
    <property type="entry name" value="LACTATE UTILIZATION PROTEIN C"/>
    <property type="match status" value="1"/>
</dbReference>
<proteinExistence type="predicted"/>
<dbReference type="Gene3D" id="3.40.50.10420">
    <property type="entry name" value="NagB/RpiA/CoA transferase-like"/>
    <property type="match status" value="1"/>
</dbReference>
<dbReference type="InterPro" id="IPR003741">
    <property type="entry name" value="LUD_dom"/>
</dbReference>
<dbReference type="Proteomes" id="UP000191240">
    <property type="component" value="Unassembled WGS sequence"/>
</dbReference>
<dbReference type="InterPro" id="IPR024185">
    <property type="entry name" value="FTHF_cligase-like_sf"/>
</dbReference>
<dbReference type="InterPro" id="IPR037171">
    <property type="entry name" value="NagB/RpiA_transferase-like"/>
</dbReference>
<dbReference type="SUPFAM" id="SSF100950">
    <property type="entry name" value="NagB/RpiA/CoA transferase-like"/>
    <property type="match status" value="1"/>
</dbReference>
<gene>
    <name evidence="2" type="ORF">SAMN02745671_01941</name>
</gene>
<protein>
    <submittedName>
        <fullName evidence="2">L-lactate dehydrogenase complex protein LldG</fullName>
    </submittedName>
</protein>
<evidence type="ECO:0000313" key="3">
    <source>
        <dbReference type="Proteomes" id="UP000191240"/>
    </source>
</evidence>
<dbReference type="RefSeq" id="WP_080326025.1">
    <property type="nucleotide sequence ID" value="NZ_FQYW01000016.1"/>
</dbReference>
<reference evidence="2 3" key="1">
    <citation type="submission" date="2016-11" db="EMBL/GenBank/DDBJ databases">
        <authorList>
            <person name="Jaros S."/>
            <person name="Januszkiewicz K."/>
            <person name="Wedrychowicz H."/>
        </authorList>
    </citation>
    <scope>NUCLEOTIDE SEQUENCE [LARGE SCALE GENOMIC DNA]</scope>
    <source>
        <strain evidence="2 3">DSM 3074</strain>
    </source>
</reference>
<dbReference type="OrthoDB" id="9794157at2"/>
<evidence type="ECO:0000313" key="2">
    <source>
        <dbReference type="EMBL" id="SHI86935.1"/>
    </source>
</evidence>
<dbReference type="EMBL" id="FQYW01000016">
    <property type="protein sequence ID" value="SHI86935.1"/>
    <property type="molecule type" value="Genomic_DNA"/>
</dbReference>
<dbReference type="AlphaFoldDB" id="A0A1M6EN12"/>
<dbReference type="Pfam" id="PF02589">
    <property type="entry name" value="LUD_dom"/>
    <property type="match status" value="1"/>
</dbReference>
<accession>A0A1M6EN12</accession>
<dbReference type="PANTHER" id="PTHR43682:SF1">
    <property type="entry name" value="LACTATE UTILIZATION PROTEIN C"/>
    <property type="match status" value="1"/>
</dbReference>
<evidence type="ECO:0000259" key="1">
    <source>
        <dbReference type="Pfam" id="PF02589"/>
    </source>
</evidence>
<organism evidence="2 3">
    <name type="scientific">Anaerovibrio lipolyticus DSM 3074</name>
    <dbReference type="NCBI Taxonomy" id="1120997"/>
    <lineage>
        <taxon>Bacteria</taxon>
        <taxon>Bacillati</taxon>
        <taxon>Bacillota</taxon>
        <taxon>Negativicutes</taxon>
        <taxon>Selenomonadales</taxon>
        <taxon>Selenomonadaceae</taxon>
        <taxon>Anaerovibrio</taxon>
    </lineage>
</organism>